<reference evidence="2" key="1">
    <citation type="journal article" date="2015" name="Nature">
        <title>Complex archaea that bridge the gap between prokaryotes and eukaryotes.</title>
        <authorList>
            <person name="Spang A."/>
            <person name="Saw J.H."/>
            <person name="Jorgensen S.L."/>
            <person name="Zaremba-Niedzwiedzka K."/>
            <person name="Martijn J."/>
            <person name="Lind A.E."/>
            <person name="van Eijk R."/>
            <person name="Schleper C."/>
            <person name="Guy L."/>
            <person name="Ettema T.J."/>
        </authorList>
    </citation>
    <scope>NUCLEOTIDE SEQUENCE</scope>
</reference>
<evidence type="ECO:0000256" key="1">
    <source>
        <dbReference type="SAM" id="MobiDB-lite"/>
    </source>
</evidence>
<comment type="caution">
    <text evidence="2">The sequence shown here is derived from an EMBL/GenBank/DDBJ whole genome shotgun (WGS) entry which is preliminary data.</text>
</comment>
<accession>A0A0F9TCA3</accession>
<proteinExistence type="predicted"/>
<dbReference type="AlphaFoldDB" id="A0A0F9TCA3"/>
<sequence length="150" mass="16559">MSLDDDLRQAIANNLTAEIGTRLKERLDKADTDALALEAAQEILKKNDEALAKHERHVHSEAELKNREKTATDRERQLELKEAVMEVQEKYATASRDDMMKVMEIVFKGPAQRLAFDLQGGLSGLINASGMSQSPYANLSGKVETDGDSG</sequence>
<protein>
    <submittedName>
        <fullName evidence="2">Uncharacterized protein</fullName>
    </submittedName>
</protein>
<feature type="region of interest" description="Disordered" evidence="1">
    <location>
        <begin position="55"/>
        <end position="75"/>
    </location>
</feature>
<dbReference type="EMBL" id="LAZR01000290">
    <property type="protein sequence ID" value="KKN76774.1"/>
    <property type="molecule type" value="Genomic_DNA"/>
</dbReference>
<name>A0A0F9TCA3_9ZZZZ</name>
<gene>
    <name evidence="2" type="ORF">LCGC14_0367450</name>
</gene>
<evidence type="ECO:0000313" key="2">
    <source>
        <dbReference type="EMBL" id="KKN76774.1"/>
    </source>
</evidence>
<organism evidence="2">
    <name type="scientific">marine sediment metagenome</name>
    <dbReference type="NCBI Taxonomy" id="412755"/>
    <lineage>
        <taxon>unclassified sequences</taxon>
        <taxon>metagenomes</taxon>
        <taxon>ecological metagenomes</taxon>
    </lineage>
</organism>